<dbReference type="InterPro" id="IPR036249">
    <property type="entry name" value="Thioredoxin-like_sf"/>
</dbReference>
<evidence type="ECO:0000313" key="1">
    <source>
        <dbReference type="EMBL" id="GAI80243.1"/>
    </source>
</evidence>
<sequence length="55" mass="6060">MSNITLYTWPTPNGIKASITLEELGIPYKAEGIDISTNAQKEEYEPSTHNGSPNH</sequence>
<dbReference type="SUPFAM" id="SSF52833">
    <property type="entry name" value="Thioredoxin-like"/>
    <property type="match status" value="1"/>
</dbReference>
<organism evidence="1">
    <name type="scientific">marine sediment metagenome</name>
    <dbReference type="NCBI Taxonomy" id="412755"/>
    <lineage>
        <taxon>unclassified sequences</taxon>
        <taxon>metagenomes</taxon>
        <taxon>ecological metagenomes</taxon>
    </lineage>
</organism>
<protein>
    <recommendedName>
        <fullName evidence="2">GST N-terminal domain-containing protein</fullName>
    </recommendedName>
</protein>
<dbReference type="AlphaFoldDB" id="X1RI00"/>
<dbReference type="Gene3D" id="3.40.30.10">
    <property type="entry name" value="Glutaredoxin"/>
    <property type="match status" value="1"/>
</dbReference>
<accession>X1RI00</accession>
<gene>
    <name evidence="1" type="ORF">S12H4_18953</name>
</gene>
<name>X1RI00_9ZZZZ</name>
<comment type="caution">
    <text evidence="1">The sequence shown here is derived from an EMBL/GenBank/DDBJ whole genome shotgun (WGS) entry which is preliminary data.</text>
</comment>
<proteinExistence type="predicted"/>
<dbReference type="EMBL" id="BARW01009419">
    <property type="protein sequence ID" value="GAI80243.1"/>
    <property type="molecule type" value="Genomic_DNA"/>
</dbReference>
<reference evidence="1" key="1">
    <citation type="journal article" date="2014" name="Front. Microbiol.">
        <title>High frequency of phylogenetically diverse reductive dehalogenase-homologous genes in deep subseafloor sedimentary metagenomes.</title>
        <authorList>
            <person name="Kawai M."/>
            <person name="Futagami T."/>
            <person name="Toyoda A."/>
            <person name="Takaki Y."/>
            <person name="Nishi S."/>
            <person name="Hori S."/>
            <person name="Arai W."/>
            <person name="Tsubouchi T."/>
            <person name="Morono Y."/>
            <person name="Uchiyama I."/>
            <person name="Ito T."/>
            <person name="Fujiyama A."/>
            <person name="Inagaki F."/>
            <person name="Takami H."/>
        </authorList>
    </citation>
    <scope>NUCLEOTIDE SEQUENCE</scope>
    <source>
        <strain evidence="1">Expedition CK06-06</strain>
    </source>
</reference>
<evidence type="ECO:0008006" key="2">
    <source>
        <dbReference type="Google" id="ProtNLM"/>
    </source>
</evidence>